<dbReference type="AlphaFoldDB" id="Q8XTN3"/>
<dbReference type="Proteomes" id="UP000001436">
    <property type="component" value="Plasmid pGMI1000MP"/>
</dbReference>
<dbReference type="EnsemblBacteria" id="CAD17224">
    <property type="protein sequence ID" value="CAD17224"/>
    <property type="gene ID" value="RSp0073"/>
</dbReference>
<geneLocation type="plasmid" evidence="2">
    <name>megaplasmid Rsp</name>
</geneLocation>
<dbReference type="EMBL" id="AL646053">
    <property type="protein sequence ID" value="CAD17224.1"/>
    <property type="molecule type" value="Genomic_DNA"/>
</dbReference>
<keyword evidence="2" id="KW-1185">Reference proteome</keyword>
<accession>Q8XTN3</accession>
<dbReference type="HOGENOM" id="CLU_3275628_0_0_4"/>
<evidence type="ECO:0000313" key="1">
    <source>
        <dbReference type="EMBL" id="CAD17224.1"/>
    </source>
</evidence>
<reference evidence="1 2" key="1">
    <citation type="journal article" date="2002" name="Nature">
        <title>Genome sequence of the plant pathogen Ralstonia solanacearum.</title>
        <authorList>
            <person name="Salanoubat M."/>
            <person name="Genin S."/>
            <person name="Artiguenave F."/>
            <person name="Gouzy J."/>
            <person name="Mangenot S."/>
            <person name="Arlat M."/>
            <person name="Billault A."/>
            <person name="Brottier P."/>
            <person name="Camus J.C."/>
            <person name="Cattolico L."/>
            <person name="Chandler M."/>
            <person name="Choisne N."/>
            <person name="Claudel-Renard C."/>
            <person name="Cunnac S."/>
            <person name="Demange N."/>
            <person name="Gaspin C."/>
            <person name="Lavie M."/>
            <person name="Moisan A."/>
            <person name="Robert C."/>
            <person name="Saurin W."/>
            <person name="Schiex T."/>
            <person name="Siguier P."/>
            <person name="Thebault P."/>
            <person name="Whalen M."/>
            <person name="Wincker P."/>
            <person name="Levy M."/>
            <person name="Weissenbach J."/>
            <person name="Boucher C.A."/>
        </authorList>
    </citation>
    <scope>NUCLEOTIDE SEQUENCE [LARGE SCALE GENOMIC DNA]</scope>
    <source>
        <strain evidence="2">ATCC BAA-1114 / GMI1000</strain>
    </source>
</reference>
<evidence type="ECO:0000313" key="2">
    <source>
        <dbReference type="Proteomes" id="UP000001436"/>
    </source>
</evidence>
<sequence>MTDVEWAAVQPLPPRAAVREVGAGSATCGRWSSRCAIHCEV</sequence>
<protein>
    <submittedName>
        <fullName evidence="1">Probable remnant of a transposase gene protein</fullName>
    </submittedName>
</protein>
<gene>
    <name evidence="1" type="ordered locus">RSp0073</name>
</gene>
<organism evidence="1 2">
    <name type="scientific">Ralstonia nicotianae (strain ATCC BAA-1114 / GMI1000)</name>
    <name type="common">Ralstonia solanacearum</name>
    <dbReference type="NCBI Taxonomy" id="267608"/>
    <lineage>
        <taxon>Bacteria</taxon>
        <taxon>Pseudomonadati</taxon>
        <taxon>Pseudomonadota</taxon>
        <taxon>Betaproteobacteria</taxon>
        <taxon>Burkholderiales</taxon>
        <taxon>Burkholderiaceae</taxon>
        <taxon>Ralstonia</taxon>
        <taxon>Ralstonia solanacearum species complex</taxon>
    </lineage>
</organism>
<proteinExistence type="predicted"/>
<name>Q8XTN3_RALN1</name>
<dbReference type="KEGG" id="rso:RSp0073"/>